<organism evidence="2 3">
    <name type="scientific">Phyllosticta citribraziliensis</name>
    <dbReference type="NCBI Taxonomy" id="989973"/>
    <lineage>
        <taxon>Eukaryota</taxon>
        <taxon>Fungi</taxon>
        <taxon>Dikarya</taxon>
        <taxon>Ascomycota</taxon>
        <taxon>Pezizomycotina</taxon>
        <taxon>Dothideomycetes</taxon>
        <taxon>Dothideomycetes incertae sedis</taxon>
        <taxon>Botryosphaeriales</taxon>
        <taxon>Phyllostictaceae</taxon>
        <taxon>Phyllosticta</taxon>
    </lineage>
</organism>
<feature type="region of interest" description="Disordered" evidence="1">
    <location>
        <begin position="47"/>
        <end position="74"/>
    </location>
</feature>
<accession>A0ABR1M4X7</accession>
<keyword evidence="3" id="KW-1185">Reference proteome</keyword>
<sequence>MRPPGNRLHLGSIHSLPRLRLWSIHSFAGTVVLEKHSCTATAIPKAHSFTDTDPKSNSRPSPNKRTSIRSTVDSDYPKGYSLTWREQVRPLYNVHPTTFTPHPSPLSPPTVSSHTHAAAQQSEVGLPLSPSRSSQHLTFVAGVVIRSRLHLDIHSSSATTGRLPKSPKHTRPLAAPPRRTPPSPPPPGRARKIKSLELADRYKDYVREPAVPAYLLYTDVGEFRRYLLSFPVLEAFVMWKDKANACSELKHAIILIILEHADSRDSMYPADLDKALVKYGTQDIEGTAESLKRLEDSRQQCLLACLLRFLVHSSEGLLQQEDEAKTEAQNSATVKFESLTGRRIPSSHDILEVVDGPFWGPSTRLDEHEAEAYNRAYAVLQRLKQVTVKARWESAYFPKKKDPFVATRVPADTVPTWMLLREGEDEIFNGPANGFVGPRPVLSPLKFRLVEKTTLSGAKRLQIAHFKRRGAMPAGPSGLSHQGRMVGCSPHGPGLRAQTSSILYRGPRFDSGFGLPRLQSLMSLFVDWDGFKKSLDQDRPMEATIMFNVQPLDEGEFPLEFIGVPIQLSNLVELEEDGDFRRQ</sequence>
<dbReference type="Proteomes" id="UP001360953">
    <property type="component" value="Unassembled WGS sequence"/>
</dbReference>
<gene>
    <name evidence="2" type="ORF">J3D65DRAFT_689933</name>
</gene>
<dbReference type="GeneID" id="92036805"/>
<feature type="compositionally biased region" description="Polar residues" evidence="1">
    <location>
        <begin position="57"/>
        <end position="73"/>
    </location>
</feature>
<dbReference type="EMBL" id="JBBPEH010000002">
    <property type="protein sequence ID" value="KAK7542181.1"/>
    <property type="molecule type" value="Genomic_DNA"/>
</dbReference>
<evidence type="ECO:0000313" key="3">
    <source>
        <dbReference type="Proteomes" id="UP001360953"/>
    </source>
</evidence>
<feature type="compositionally biased region" description="Pro residues" evidence="1">
    <location>
        <begin position="174"/>
        <end position="188"/>
    </location>
</feature>
<feature type="region of interest" description="Disordered" evidence="1">
    <location>
        <begin position="96"/>
        <end position="131"/>
    </location>
</feature>
<protein>
    <submittedName>
        <fullName evidence="2">Uncharacterized protein</fullName>
    </submittedName>
</protein>
<dbReference type="RefSeq" id="XP_066658474.1">
    <property type="nucleotide sequence ID" value="XM_066803899.1"/>
</dbReference>
<proteinExistence type="predicted"/>
<feature type="region of interest" description="Disordered" evidence="1">
    <location>
        <begin position="156"/>
        <end position="192"/>
    </location>
</feature>
<name>A0ABR1M4X7_9PEZI</name>
<reference evidence="2 3" key="1">
    <citation type="submission" date="2024-04" db="EMBL/GenBank/DDBJ databases">
        <title>Phyllosticta paracitricarpa is synonymous to the EU quarantine fungus P. citricarpa based on phylogenomic analyses.</title>
        <authorList>
            <consortium name="Lawrence Berkeley National Laboratory"/>
            <person name="Van ingen-buijs V.A."/>
            <person name="Van westerhoven A.C."/>
            <person name="Haridas S."/>
            <person name="Skiadas P."/>
            <person name="Martin F."/>
            <person name="Groenewald J.Z."/>
            <person name="Crous P.W."/>
            <person name="Seidl M.F."/>
        </authorList>
    </citation>
    <scope>NUCLEOTIDE SEQUENCE [LARGE SCALE GENOMIC DNA]</scope>
    <source>
        <strain evidence="2 3">CPC 17464</strain>
    </source>
</reference>
<feature type="compositionally biased region" description="Polar residues" evidence="1">
    <location>
        <begin position="109"/>
        <end position="123"/>
    </location>
</feature>
<comment type="caution">
    <text evidence="2">The sequence shown here is derived from an EMBL/GenBank/DDBJ whole genome shotgun (WGS) entry which is preliminary data.</text>
</comment>
<evidence type="ECO:0000256" key="1">
    <source>
        <dbReference type="SAM" id="MobiDB-lite"/>
    </source>
</evidence>
<evidence type="ECO:0000313" key="2">
    <source>
        <dbReference type="EMBL" id="KAK7542181.1"/>
    </source>
</evidence>